<evidence type="ECO:0000256" key="4">
    <source>
        <dbReference type="ARBA" id="ARBA00022679"/>
    </source>
</evidence>
<dbReference type="GO" id="GO:0009247">
    <property type="term" value="P:glycolipid biosynthetic process"/>
    <property type="evidence" value="ECO:0007669"/>
    <property type="project" value="InterPro"/>
</dbReference>
<feature type="domain" description="Diacylglycerol glucosyltransferase N-terminal" evidence="6">
    <location>
        <begin position="16"/>
        <end position="178"/>
    </location>
</feature>
<evidence type="ECO:0000256" key="2">
    <source>
        <dbReference type="ARBA" id="ARBA00006962"/>
    </source>
</evidence>
<dbReference type="PANTHER" id="PTHR43025:SF3">
    <property type="entry name" value="MONOGALACTOSYLDIACYLGLYCEROL SYNTHASE 1, CHLOROPLASTIC"/>
    <property type="match status" value="1"/>
</dbReference>
<dbReference type="Gene3D" id="3.40.50.2000">
    <property type="entry name" value="Glycogen Phosphorylase B"/>
    <property type="match status" value="1"/>
</dbReference>
<dbReference type="RefSeq" id="WP_079558269.1">
    <property type="nucleotide sequence ID" value="NZ_CP021904.1"/>
</dbReference>
<dbReference type="SUPFAM" id="SSF53756">
    <property type="entry name" value="UDP-Glycosyltransferase/glycogen phosphorylase"/>
    <property type="match status" value="1"/>
</dbReference>
<comment type="similarity">
    <text evidence="2">Belongs to the glycosyltransferase 28 family.</text>
</comment>
<name>A0A1T5HPP7_9BACT</name>
<keyword evidence="8" id="KW-1185">Reference proteome</keyword>
<dbReference type="InterPro" id="IPR050519">
    <property type="entry name" value="Glycosyltransf_28_UgtP"/>
</dbReference>
<dbReference type="Pfam" id="PF06925">
    <property type="entry name" value="MGDG_synth"/>
    <property type="match status" value="1"/>
</dbReference>
<dbReference type="Pfam" id="PF04101">
    <property type="entry name" value="Glyco_tran_28_C"/>
    <property type="match status" value="1"/>
</dbReference>
<organism evidence="7 8">
    <name type="scientific">Alkalitalea saponilacus</name>
    <dbReference type="NCBI Taxonomy" id="889453"/>
    <lineage>
        <taxon>Bacteria</taxon>
        <taxon>Pseudomonadati</taxon>
        <taxon>Bacteroidota</taxon>
        <taxon>Bacteroidia</taxon>
        <taxon>Marinilabiliales</taxon>
        <taxon>Marinilabiliaceae</taxon>
        <taxon>Alkalitalea</taxon>
    </lineage>
</organism>
<sequence>MQQNYLFLYLKTGGGHLAPAKSVAKYISAKYQNNIHIDLFDGFTNSGKLIKFFVEDGYRISQSVAVWTFELLYAINKIKPVALLTTVIVSHFIKKNLEAKILKENPSKIVIFHFFLIKPILEIIRSNNLKIPVMVVVTDPFTAHPIWFLDKSPKFIVFSQRIKEHCLNIGIEKSRVAHFPFILDEKFTQPLSPEKTNKIKQELGFDPQRKIILILGGGDGIPKGKRILKSFLQDNPDDYVAIVCGNNKELYNKAEKMKEKHQLHNLKLYAFIDFVHELISIAEIVVTKCGASTFMEILLSGKIPVINNYIWEQEKGNMEFVRDNNLGIYERDIKKLPLKTRSLLRDPMKLEYYKQNIQKASLRNGTPQVSRFIVTT</sequence>
<dbReference type="GO" id="GO:0016758">
    <property type="term" value="F:hexosyltransferase activity"/>
    <property type="evidence" value="ECO:0007669"/>
    <property type="project" value="InterPro"/>
</dbReference>
<reference evidence="7 8" key="1">
    <citation type="submission" date="2017-02" db="EMBL/GenBank/DDBJ databases">
        <authorList>
            <person name="Peterson S.W."/>
        </authorList>
    </citation>
    <scope>NUCLEOTIDE SEQUENCE [LARGE SCALE GENOMIC DNA]</scope>
    <source>
        <strain evidence="7 8">DSM 24412</strain>
    </source>
</reference>
<accession>A0A1T5HPP7</accession>
<evidence type="ECO:0000256" key="1">
    <source>
        <dbReference type="ARBA" id="ARBA00004370"/>
    </source>
</evidence>
<keyword evidence="4 7" id="KW-0808">Transferase</keyword>
<evidence type="ECO:0000259" key="5">
    <source>
        <dbReference type="Pfam" id="PF04101"/>
    </source>
</evidence>
<proteinExistence type="inferred from homology"/>
<feature type="domain" description="Glycosyl transferase family 28 C-terminal" evidence="5">
    <location>
        <begin position="212"/>
        <end position="321"/>
    </location>
</feature>
<dbReference type="InterPro" id="IPR009695">
    <property type="entry name" value="Diacylglyc_glucosyltr_N"/>
</dbReference>
<dbReference type="KEGG" id="asx:CDL62_04685"/>
<dbReference type="OrthoDB" id="9810950at2"/>
<dbReference type="AlphaFoldDB" id="A0A1T5HPP7"/>
<dbReference type="InterPro" id="IPR007235">
    <property type="entry name" value="Glyco_trans_28_C"/>
</dbReference>
<dbReference type="GO" id="GO:0016020">
    <property type="term" value="C:membrane"/>
    <property type="evidence" value="ECO:0007669"/>
    <property type="project" value="UniProtKB-SubCell"/>
</dbReference>
<dbReference type="EMBL" id="FUYV01000016">
    <property type="protein sequence ID" value="SKC22685.1"/>
    <property type="molecule type" value="Genomic_DNA"/>
</dbReference>
<dbReference type="Proteomes" id="UP000191055">
    <property type="component" value="Unassembled WGS sequence"/>
</dbReference>
<keyword evidence="3" id="KW-0328">Glycosyltransferase</keyword>
<evidence type="ECO:0000313" key="7">
    <source>
        <dbReference type="EMBL" id="SKC22685.1"/>
    </source>
</evidence>
<dbReference type="STRING" id="889453.SAMN03080601_02564"/>
<comment type="subcellular location">
    <subcellularLocation>
        <location evidence="1">Membrane</location>
    </subcellularLocation>
</comment>
<dbReference type="PANTHER" id="PTHR43025">
    <property type="entry name" value="MONOGALACTOSYLDIACYLGLYCEROL SYNTHASE"/>
    <property type="match status" value="1"/>
</dbReference>
<evidence type="ECO:0000256" key="3">
    <source>
        <dbReference type="ARBA" id="ARBA00022676"/>
    </source>
</evidence>
<gene>
    <name evidence="7" type="ORF">SAMN03080601_02564</name>
</gene>
<evidence type="ECO:0000259" key="6">
    <source>
        <dbReference type="Pfam" id="PF06925"/>
    </source>
</evidence>
<evidence type="ECO:0000313" key="8">
    <source>
        <dbReference type="Proteomes" id="UP000191055"/>
    </source>
</evidence>
<protein>
    <submittedName>
        <fullName evidence="7">Processive 1,2-diacylglycerol beta-glucosyltransferase</fullName>
    </submittedName>
</protein>